<reference evidence="7 8" key="1">
    <citation type="journal article" date="2007" name="Nature">
        <title>Evolution of genes and genomes on the Drosophila phylogeny.</title>
        <authorList>
            <consortium name="Drosophila 12 Genomes Consortium"/>
            <person name="Clark A.G."/>
            <person name="Eisen M.B."/>
            <person name="Smith D.R."/>
            <person name="Bergman C.M."/>
            <person name="Oliver B."/>
            <person name="Markow T.A."/>
            <person name="Kaufman T.C."/>
            <person name="Kellis M."/>
            <person name="Gelbart W."/>
            <person name="Iyer V.N."/>
            <person name="Pollard D.A."/>
            <person name="Sackton T.B."/>
            <person name="Larracuente A.M."/>
            <person name="Singh N.D."/>
            <person name="Abad J.P."/>
            <person name="Abt D.N."/>
            <person name="Adryan B."/>
            <person name="Aguade M."/>
            <person name="Akashi H."/>
            <person name="Anderson W.W."/>
            <person name="Aquadro C.F."/>
            <person name="Ardell D.H."/>
            <person name="Arguello R."/>
            <person name="Artieri C.G."/>
            <person name="Barbash D.A."/>
            <person name="Barker D."/>
            <person name="Barsanti P."/>
            <person name="Batterham P."/>
            <person name="Batzoglou S."/>
            <person name="Begun D."/>
            <person name="Bhutkar A."/>
            <person name="Blanco E."/>
            <person name="Bosak S.A."/>
            <person name="Bradley R.K."/>
            <person name="Brand A.D."/>
            <person name="Brent M.R."/>
            <person name="Brooks A.N."/>
            <person name="Brown R.H."/>
            <person name="Butlin R.K."/>
            <person name="Caggese C."/>
            <person name="Calvi B.R."/>
            <person name="Bernardo de Carvalho A."/>
            <person name="Caspi A."/>
            <person name="Castrezana S."/>
            <person name="Celniker S.E."/>
            <person name="Chang J.L."/>
            <person name="Chapple C."/>
            <person name="Chatterji S."/>
            <person name="Chinwalla A."/>
            <person name="Civetta A."/>
            <person name="Clifton S.W."/>
            <person name="Comeron J.M."/>
            <person name="Costello J.C."/>
            <person name="Coyne J.A."/>
            <person name="Daub J."/>
            <person name="David R.G."/>
            <person name="Delcher A.L."/>
            <person name="Delehaunty K."/>
            <person name="Do C.B."/>
            <person name="Ebling H."/>
            <person name="Edwards K."/>
            <person name="Eickbush T."/>
            <person name="Evans J.D."/>
            <person name="Filipski A."/>
            <person name="Findeiss S."/>
            <person name="Freyhult E."/>
            <person name="Fulton L."/>
            <person name="Fulton R."/>
            <person name="Garcia A.C."/>
            <person name="Gardiner A."/>
            <person name="Garfield D.A."/>
            <person name="Garvin B.E."/>
            <person name="Gibson G."/>
            <person name="Gilbert D."/>
            <person name="Gnerre S."/>
            <person name="Godfrey J."/>
            <person name="Good R."/>
            <person name="Gotea V."/>
            <person name="Gravely B."/>
            <person name="Greenberg A.J."/>
            <person name="Griffiths-Jones S."/>
            <person name="Gross S."/>
            <person name="Guigo R."/>
            <person name="Gustafson E.A."/>
            <person name="Haerty W."/>
            <person name="Hahn M.W."/>
            <person name="Halligan D.L."/>
            <person name="Halpern A.L."/>
            <person name="Halter G.M."/>
            <person name="Han M.V."/>
            <person name="Heger A."/>
            <person name="Hillier L."/>
            <person name="Hinrichs A.S."/>
            <person name="Holmes I."/>
            <person name="Hoskins R.A."/>
            <person name="Hubisz M.J."/>
            <person name="Hultmark D."/>
            <person name="Huntley M.A."/>
            <person name="Jaffe D.B."/>
            <person name="Jagadeeshan S."/>
            <person name="Jeck W.R."/>
            <person name="Johnson J."/>
            <person name="Jones C.D."/>
            <person name="Jordan W.C."/>
            <person name="Karpen G.H."/>
            <person name="Kataoka E."/>
            <person name="Keightley P.D."/>
            <person name="Kheradpour P."/>
            <person name="Kirkness E.F."/>
            <person name="Koerich L.B."/>
            <person name="Kristiansen K."/>
            <person name="Kudrna D."/>
            <person name="Kulathinal R.J."/>
            <person name="Kumar S."/>
            <person name="Kwok R."/>
            <person name="Lander E."/>
            <person name="Langley C.H."/>
            <person name="Lapoint R."/>
            <person name="Lazzaro B.P."/>
            <person name="Lee S.J."/>
            <person name="Levesque L."/>
            <person name="Li R."/>
            <person name="Lin C.F."/>
            <person name="Lin M.F."/>
            <person name="Lindblad-Toh K."/>
            <person name="Llopart A."/>
            <person name="Long M."/>
            <person name="Low L."/>
            <person name="Lozovsky E."/>
            <person name="Lu J."/>
            <person name="Luo M."/>
            <person name="Machado C.A."/>
            <person name="Makalowski W."/>
            <person name="Marzo M."/>
            <person name="Matsuda M."/>
            <person name="Matzkin L."/>
            <person name="McAllister B."/>
            <person name="McBride C.S."/>
            <person name="McKernan B."/>
            <person name="McKernan K."/>
            <person name="Mendez-Lago M."/>
            <person name="Minx P."/>
            <person name="Mollenhauer M.U."/>
            <person name="Montooth K."/>
            <person name="Mount S.M."/>
            <person name="Mu X."/>
            <person name="Myers E."/>
            <person name="Negre B."/>
            <person name="Newfeld S."/>
            <person name="Nielsen R."/>
            <person name="Noor M.A."/>
            <person name="O'Grady P."/>
            <person name="Pachter L."/>
            <person name="Papaceit M."/>
            <person name="Parisi M.J."/>
            <person name="Parisi M."/>
            <person name="Parts L."/>
            <person name="Pedersen J.S."/>
            <person name="Pesole G."/>
            <person name="Phillippy A.M."/>
            <person name="Ponting C.P."/>
            <person name="Pop M."/>
            <person name="Porcelli D."/>
            <person name="Powell J.R."/>
            <person name="Prohaska S."/>
            <person name="Pruitt K."/>
            <person name="Puig M."/>
            <person name="Quesneville H."/>
            <person name="Ram K.R."/>
            <person name="Rand D."/>
            <person name="Rasmussen M.D."/>
            <person name="Reed L.K."/>
            <person name="Reenan R."/>
            <person name="Reily A."/>
            <person name="Remington K.A."/>
            <person name="Rieger T.T."/>
            <person name="Ritchie M.G."/>
            <person name="Robin C."/>
            <person name="Rogers Y.H."/>
            <person name="Rohde C."/>
            <person name="Rozas J."/>
            <person name="Rubenfield M.J."/>
            <person name="Ruiz A."/>
            <person name="Russo S."/>
            <person name="Salzberg S.L."/>
            <person name="Sanchez-Gracia A."/>
            <person name="Saranga D.J."/>
            <person name="Sato H."/>
            <person name="Schaeffer S.W."/>
            <person name="Schatz M.C."/>
            <person name="Schlenke T."/>
            <person name="Schwartz R."/>
            <person name="Segarra C."/>
            <person name="Singh R.S."/>
            <person name="Sirot L."/>
            <person name="Sirota M."/>
            <person name="Sisneros N.B."/>
            <person name="Smith C.D."/>
            <person name="Smith T.F."/>
            <person name="Spieth J."/>
            <person name="Stage D.E."/>
            <person name="Stark A."/>
            <person name="Stephan W."/>
            <person name="Strausberg R.L."/>
            <person name="Strempel S."/>
            <person name="Sturgill D."/>
            <person name="Sutton G."/>
            <person name="Sutton G.G."/>
            <person name="Tao W."/>
            <person name="Teichmann S."/>
            <person name="Tobari Y.N."/>
            <person name="Tomimura Y."/>
            <person name="Tsolas J.M."/>
            <person name="Valente V.L."/>
            <person name="Venter E."/>
            <person name="Venter J.C."/>
            <person name="Vicario S."/>
            <person name="Vieira F.G."/>
            <person name="Vilella A.J."/>
            <person name="Villasante A."/>
            <person name="Walenz B."/>
            <person name="Wang J."/>
            <person name="Wasserman M."/>
            <person name="Watts T."/>
            <person name="Wilson D."/>
            <person name="Wilson R.K."/>
            <person name="Wing R.A."/>
            <person name="Wolfner M.F."/>
            <person name="Wong A."/>
            <person name="Wong G.K."/>
            <person name="Wu C.I."/>
            <person name="Wu G."/>
            <person name="Yamamoto D."/>
            <person name="Yang H.P."/>
            <person name="Yang S.P."/>
            <person name="Yorke J.A."/>
            <person name="Yoshida K."/>
            <person name="Zdobnov E."/>
            <person name="Zhang P."/>
            <person name="Zhang Y."/>
            <person name="Zimin A.V."/>
            <person name="Baldwin J."/>
            <person name="Abdouelleil A."/>
            <person name="Abdulkadir J."/>
            <person name="Abebe A."/>
            <person name="Abera B."/>
            <person name="Abreu J."/>
            <person name="Acer S.C."/>
            <person name="Aftuck L."/>
            <person name="Alexander A."/>
            <person name="An P."/>
            <person name="Anderson E."/>
            <person name="Anderson S."/>
            <person name="Arachi H."/>
            <person name="Azer M."/>
            <person name="Bachantsang P."/>
            <person name="Barry A."/>
            <person name="Bayul T."/>
            <person name="Berlin A."/>
            <person name="Bessette D."/>
            <person name="Bloom T."/>
            <person name="Blye J."/>
            <person name="Boguslavskiy L."/>
            <person name="Bonnet C."/>
            <person name="Boukhgalter B."/>
            <person name="Bourzgui I."/>
            <person name="Brown A."/>
            <person name="Cahill P."/>
            <person name="Channer S."/>
            <person name="Cheshatsang Y."/>
            <person name="Chuda L."/>
            <person name="Citroen M."/>
            <person name="Collymore A."/>
            <person name="Cooke P."/>
            <person name="Costello M."/>
            <person name="D'Aco K."/>
            <person name="Daza R."/>
            <person name="De Haan G."/>
            <person name="DeGray S."/>
            <person name="DeMaso C."/>
            <person name="Dhargay N."/>
            <person name="Dooley K."/>
            <person name="Dooley E."/>
            <person name="Doricent M."/>
            <person name="Dorje P."/>
            <person name="Dorjee K."/>
            <person name="Dupes A."/>
            <person name="Elong R."/>
            <person name="Falk J."/>
            <person name="Farina A."/>
            <person name="Faro S."/>
            <person name="Ferguson D."/>
            <person name="Fisher S."/>
            <person name="Foley C.D."/>
            <person name="Franke A."/>
            <person name="Friedrich D."/>
            <person name="Gadbois L."/>
            <person name="Gearin G."/>
            <person name="Gearin C.R."/>
            <person name="Giannoukos G."/>
            <person name="Goode T."/>
            <person name="Graham J."/>
            <person name="Grandbois E."/>
            <person name="Grewal S."/>
            <person name="Gyaltsen K."/>
            <person name="Hafez N."/>
            <person name="Hagos B."/>
            <person name="Hall J."/>
            <person name="Henson C."/>
            <person name="Hollinger A."/>
            <person name="Honan T."/>
            <person name="Huard M.D."/>
            <person name="Hughes L."/>
            <person name="Hurhula B."/>
            <person name="Husby M.E."/>
            <person name="Kamat A."/>
            <person name="Kanga B."/>
            <person name="Kashin S."/>
            <person name="Khazanovich D."/>
            <person name="Kisner P."/>
            <person name="Lance K."/>
            <person name="Lara M."/>
            <person name="Lee W."/>
            <person name="Lennon N."/>
            <person name="Letendre F."/>
            <person name="LeVine R."/>
            <person name="Lipovsky A."/>
            <person name="Liu X."/>
            <person name="Liu J."/>
            <person name="Liu S."/>
            <person name="Lokyitsang T."/>
            <person name="Lokyitsang Y."/>
            <person name="Lubonja R."/>
            <person name="Lui A."/>
            <person name="MacDonald P."/>
            <person name="Magnisalis V."/>
            <person name="Maru K."/>
            <person name="Matthews C."/>
            <person name="McCusker W."/>
            <person name="McDonough S."/>
            <person name="Mehta T."/>
            <person name="Meldrim J."/>
            <person name="Meneus L."/>
            <person name="Mihai O."/>
            <person name="Mihalev A."/>
            <person name="Mihova T."/>
            <person name="Mittelman R."/>
            <person name="Mlenga V."/>
            <person name="Montmayeur A."/>
            <person name="Mulrain L."/>
            <person name="Navidi A."/>
            <person name="Naylor J."/>
            <person name="Negash T."/>
            <person name="Nguyen T."/>
            <person name="Nguyen N."/>
            <person name="Nicol R."/>
            <person name="Norbu C."/>
            <person name="Norbu N."/>
            <person name="Novod N."/>
            <person name="O'Neill B."/>
            <person name="Osman S."/>
            <person name="Markiewicz E."/>
            <person name="Oyono O.L."/>
            <person name="Patti C."/>
            <person name="Phunkhang P."/>
            <person name="Pierre F."/>
            <person name="Priest M."/>
            <person name="Raghuraman S."/>
            <person name="Rege F."/>
            <person name="Reyes R."/>
            <person name="Rise C."/>
            <person name="Rogov P."/>
            <person name="Ross K."/>
            <person name="Ryan E."/>
            <person name="Settipalli S."/>
            <person name="Shea T."/>
            <person name="Sherpa N."/>
            <person name="Shi L."/>
            <person name="Shih D."/>
            <person name="Sparrow T."/>
            <person name="Spaulding J."/>
            <person name="Stalker J."/>
            <person name="Stange-Thomann N."/>
            <person name="Stavropoulos S."/>
            <person name="Stone C."/>
            <person name="Strader C."/>
            <person name="Tesfaye S."/>
            <person name="Thomson T."/>
            <person name="Thoulutsang Y."/>
            <person name="Thoulutsang D."/>
            <person name="Topham K."/>
            <person name="Topping I."/>
            <person name="Tsamla T."/>
            <person name="Vassiliev H."/>
            <person name="Vo A."/>
            <person name="Wangchuk T."/>
            <person name="Wangdi T."/>
            <person name="Weiand M."/>
            <person name="Wilkinson J."/>
            <person name="Wilson A."/>
            <person name="Yadav S."/>
            <person name="Young G."/>
            <person name="Yu Q."/>
            <person name="Zembek L."/>
            <person name="Zhong D."/>
            <person name="Zimmer A."/>
            <person name="Zwirko Z."/>
            <person name="Jaffe D.B."/>
            <person name="Alvarez P."/>
            <person name="Brockman W."/>
            <person name="Butler J."/>
            <person name="Chin C."/>
            <person name="Gnerre S."/>
            <person name="Grabherr M."/>
            <person name="Kleber M."/>
            <person name="Mauceli E."/>
            <person name="MacCallum I."/>
        </authorList>
    </citation>
    <scope>NUCLEOTIDE SEQUENCE [LARGE SCALE GENOMIC DNA]</scope>
    <source>
        <strain evidence="8">Tucson 14030-0811.24</strain>
    </source>
</reference>
<gene>
    <name evidence="7" type="primary">Dwil\GK15891</name>
    <name evidence="7" type="ORF">Dwil_GK15891</name>
</gene>
<protein>
    <recommendedName>
        <fullName evidence="6">Thioredoxin domain-containing protein</fullName>
    </recommendedName>
</protein>
<keyword evidence="2" id="KW-0813">Transport</keyword>
<dbReference type="PRINTS" id="PR00421">
    <property type="entry name" value="THIOREDOXIN"/>
</dbReference>
<dbReference type="InterPro" id="IPR036249">
    <property type="entry name" value="Thioredoxin-like_sf"/>
</dbReference>
<dbReference type="AlphaFoldDB" id="B4MRU2"/>
<accession>B4MRU2</accession>
<dbReference type="SMR" id="B4MRU2"/>
<dbReference type="InterPro" id="IPR005746">
    <property type="entry name" value="Thioredoxin"/>
</dbReference>
<keyword evidence="4" id="KW-1015">Disulfide bond</keyword>
<keyword evidence="3" id="KW-0249">Electron transport</keyword>
<dbReference type="Gene3D" id="3.40.30.10">
    <property type="entry name" value="Glutaredoxin"/>
    <property type="match status" value="1"/>
</dbReference>
<comment type="similarity">
    <text evidence="1">Belongs to the thioredoxin family.</text>
</comment>
<evidence type="ECO:0000313" key="7">
    <source>
        <dbReference type="EMBL" id="EDW74831.2"/>
    </source>
</evidence>
<keyword evidence="5" id="KW-0676">Redox-active center</keyword>
<dbReference type="PROSITE" id="PS51352">
    <property type="entry name" value="THIOREDOXIN_2"/>
    <property type="match status" value="1"/>
</dbReference>
<dbReference type="NCBIfam" id="TIGR01068">
    <property type="entry name" value="thioredoxin"/>
    <property type="match status" value="1"/>
</dbReference>
<dbReference type="GO" id="GO:0045454">
    <property type="term" value="P:cell redox homeostasis"/>
    <property type="evidence" value="ECO:0007669"/>
    <property type="project" value="TreeGrafter"/>
</dbReference>
<evidence type="ECO:0000256" key="2">
    <source>
        <dbReference type="ARBA" id="ARBA00022448"/>
    </source>
</evidence>
<dbReference type="HOGENOM" id="CLU_090389_11_2_1"/>
<feature type="domain" description="Thioredoxin" evidence="6">
    <location>
        <begin position="8"/>
        <end position="119"/>
    </location>
</feature>
<dbReference type="PROSITE" id="PS00194">
    <property type="entry name" value="THIOREDOXIN_1"/>
    <property type="match status" value="1"/>
</dbReference>
<dbReference type="CDD" id="cd02947">
    <property type="entry name" value="TRX_family"/>
    <property type="match status" value="1"/>
</dbReference>
<evidence type="ECO:0000259" key="6">
    <source>
        <dbReference type="PROSITE" id="PS51352"/>
    </source>
</evidence>
<dbReference type="Pfam" id="PF00085">
    <property type="entry name" value="Thioredoxin"/>
    <property type="match status" value="1"/>
</dbReference>
<evidence type="ECO:0000256" key="1">
    <source>
        <dbReference type="ARBA" id="ARBA00008987"/>
    </source>
</evidence>
<dbReference type="OrthoDB" id="19690at2759"/>
<dbReference type="GO" id="GO:0015035">
    <property type="term" value="F:protein-disulfide reductase activity"/>
    <property type="evidence" value="ECO:0007669"/>
    <property type="project" value="InterPro"/>
</dbReference>
<keyword evidence="8" id="KW-1185">Reference proteome</keyword>
<organism evidence="7 8">
    <name type="scientific">Drosophila willistoni</name>
    <name type="common">Fruit fly</name>
    <dbReference type="NCBI Taxonomy" id="7260"/>
    <lineage>
        <taxon>Eukaryota</taxon>
        <taxon>Metazoa</taxon>
        <taxon>Ecdysozoa</taxon>
        <taxon>Arthropoda</taxon>
        <taxon>Hexapoda</taxon>
        <taxon>Insecta</taxon>
        <taxon>Pterygota</taxon>
        <taxon>Neoptera</taxon>
        <taxon>Endopterygota</taxon>
        <taxon>Diptera</taxon>
        <taxon>Brachycera</taxon>
        <taxon>Muscomorpha</taxon>
        <taxon>Ephydroidea</taxon>
        <taxon>Drosophilidae</taxon>
        <taxon>Drosophila</taxon>
        <taxon>Sophophora</taxon>
    </lineage>
</organism>
<dbReference type="PANTHER" id="PTHR43601">
    <property type="entry name" value="THIOREDOXIN, MITOCHONDRIAL"/>
    <property type="match status" value="1"/>
</dbReference>
<dbReference type="PANTHER" id="PTHR43601:SF3">
    <property type="entry name" value="THIOREDOXIN, MITOCHONDRIAL"/>
    <property type="match status" value="1"/>
</dbReference>
<dbReference type="KEGG" id="dwi:6640765"/>
<evidence type="ECO:0000256" key="3">
    <source>
        <dbReference type="ARBA" id="ARBA00022982"/>
    </source>
</evidence>
<evidence type="ECO:0000256" key="5">
    <source>
        <dbReference type="ARBA" id="ARBA00023284"/>
    </source>
</evidence>
<proteinExistence type="inferred from homology"/>
<dbReference type="FunFam" id="3.40.30.10:FF:000001">
    <property type="entry name" value="Thioredoxin"/>
    <property type="match status" value="1"/>
</dbReference>
<dbReference type="InterPro" id="IPR017937">
    <property type="entry name" value="Thioredoxin_CS"/>
</dbReference>
<dbReference type="STRING" id="7260.B4MRU2"/>
<evidence type="ECO:0000313" key="8">
    <source>
        <dbReference type="Proteomes" id="UP000007798"/>
    </source>
</evidence>
<dbReference type="InParanoid" id="B4MRU2"/>
<dbReference type="GO" id="GO:0005739">
    <property type="term" value="C:mitochondrion"/>
    <property type="evidence" value="ECO:0007669"/>
    <property type="project" value="TreeGrafter"/>
</dbReference>
<sequence length="127" mass="14394">MRRSFATLRPSRAIFDVETTKDFEKKVVQSDKPVVVDFHASWCTPCKALAPRLENIVSEQQGQVRLARVDVDEHCELALNYNVGSVPSLLVMHNGKVINRMVGLQTTEYIRDWLKKVMTSASDSSEK</sequence>
<dbReference type="eggNOG" id="KOG0910">
    <property type="taxonomic scope" value="Eukaryota"/>
</dbReference>
<dbReference type="Proteomes" id="UP000007798">
    <property type="component" value="Unassembled WGS sequence"/>
</dbReference>
<dbReference type="SUPFAM" id="SSF52833">
    <property type="entry name" value="Thioredoxin-like"/>
    <property type="match status" value="1"/>
</dbReference>
<dbReference type="EMBL" id="CH963850">
    <property type="protein sequence ID" value="EDW74831.2"/>
    <property type="molecule type" value="Genomic_DNA"/>
</dbReference>
<dbReference type="FunCoup" id="B4MRU2">
    <property type="interactions" value="679"/>
</dbReference>
<dbReference type="InterPro" id="IPR013766">
    <property type="entry name" value="Thioredoxin_domain"/>
</dbReference>
<evidence type="ECO:0000256" key="4">
    <source>
        <dbReference type="ARBA" id="ARBA00023157"/>
    </source>
</evidence>
<name>B4MRU2_DROWI</name>